<dbReference type="SMART" id="SM00878">
    <property type="entry name" value="Biotin_carb_C"/>
    <property type="match status" value="1"/>
</dbReference>
<dbReference type="Proteomes" id="UP000674179">
    <property type="component" value="Chromosome 31"/>
</dbReference>
<dbReference type="Pfam" id="PF00364">
    <property type="entry name" value="Biotin_lipoyl"/>
    <property type="match status" value="1"/>
</dbReference>
<evidence type="ECO:0000256" key="2">
    <source>
        <dbReference type="ARBA" id="ARBA00022598"/>
    </source>
</evidence>
<dbReference type="PROSITE" id="PS50968">
    <property type="entry name" value="BIOTINYL_LIPOYL"/>
    <property type="match status" value="1"/>
</dbReference>
<dbReference type="GO" id="GO:0005524">
    <property type="term" value="F:ATP binding"/>
    <property type="evidence" value="ECO:0007669"/>
    <property type="project" value="UniProtKB-UniRule"/>
</dbReference>
<dbReference type="FunFam" id="3.30.470.20:FF:000028">
    <property type="entry name" value="Methylcrotonoyl-CoA carboxylase subunit alpha, mitochondrial"/>
    <property type="match status" value="1"/>
</dbReference>
<keyword evidence="5" id="KW-0092">Biotin</keyword>
<dbReference type="Gene3D" id="3.30.470.20">
    <property type="entry name" value="ATP-grasp fold, B domain"/>
    <property type="match status" value="1"/>
</dbReference>
<dbReference type="InterPro" id="IPR011764">
    <property type="entry name" value="Biotin_carboxylation_dom"/>
</dbReference>
<dbReference type="GO" id="GO:0004485">
    <property type="term" value="F:methylcrotonoyl-CoA carboxylase activity"/>
    <property type="evidence" value="ECO:0007669"/>
    <property type="project" value="TreeGrafter"/>
</dbReference>
<dbReference type="AlphaFoldDB" id="A0A836FZJ1"/>
<comment type="cofactor">
    <cofactor evidence="1">
        <name>biotin</name>
        <dbReference type="ChEBI" id="CHEBI:57586"/>
    </cofactor>
</comment>
<protein>
    <recommendedName>
        <fullName evidence="13">Methylcrotonoyl-CoA carboxylase</fullName>
    </recommendedName>
</protein>
<sequence length="784" mass="86201">MHGPPLTFQRVCCAARGAAVLLTLFSFGRFRAPLLTVSSRRLTYCGLQYGLVDKCVRTHSHGHAESQACQLHICSVIVLCHLACLGYVLASVALPALMLRYSDNCLQRKVEKLLVANRGEIACRVFRTCREMHIRTVALFCEAERNAKHVVEADEAVCIGPPPAVNSYLRGDHIIHVAKQLNVDAIHPGYGFLSENAGFADAVTRAGIEFIGPPASAILSMGSKSESKRIMEAASVPVVPGYYGDNQDARFLCEEAGKVGFPVLIKAVSGGGGKGMKIVERPEDFAFMLESAKREAANFFKDDRVILERYVTRPRHIECQIFCDKHGRGVFFFERDCSVQRRYQKILEEAPAPYLSTEMRQRIGEVALQAAKAVGYVGAGTVEFIFDTSTGDFYFMEMNTRLQVEHPVTEEVCRIKGAPLDLVKLQIKTAMGKPLTFSQEDIALVGSCIEARVYAESPERGFLPESGPLTFIREPFQGVRGPTRTRLDTGFREGDSVLIHYDPMLAKVISWGRNREAALKGLRQALSEYKVAGINTNIEFLKRCCEAQEFARGGVTTNFIREHEAQLLTAPVVTPEVAAMAATACLLNRCDNWRGAFRLNGDTKASIHLYIDNTPVEVRLHTEGANYHKIFFSVEGHEGSFSVGSGPVTSKHRDHKSIVNDFTFLFDNGMRHTVLAVVTEGDVTIIGSFGLHQIRFLPLIDGFGNASTASGASAKIMSPMPGKVAKFLVKSGDLAEKGQVLMILEAMKMEHPIKALRHGRVSFFVKEGEVVGGEHVLAAVGPKE</sequence>
<feature type="domain" description="ATP-grasp" evidence="9">
    <location>
        <begin position="228"/>
        <end position="431"/>
    </location>
</feature>
<evidence type="ECO:0000256" key="1">
    <source>
        <dbReference type="ARBA" id="ARBA00001953"/>
    </source>
</evidence>
<dbReference type="SUPFAM" id="SSF56059">
    <property type="entry name" value="Glutathione synthetase ATP-binding domain-like"/>
    <property type="match status" value="1"/>
</dbReference>
<evidence type="ECO:0000256" key="5">
    <source>
        <dbReference type="ARBA" id="ARBA00023267"/>
    </source>
</evidence>
<dbReference type="FunFam" id="3.30.1490.20:FF:000003">
    <property type="entry name" value="acetyl-CoA carboxylase isoform X1"/>
    <property type="match status" value="1"/>
</dbReference>
<evidence type="ECO:0000256" key="4">
    <source>
        <dbReference type="ARBA" id="ARBA00022840"/>
    </source>
</evidence>
<dbReference type="PROSITE" id="PS00867">
    <property type="entry name" value="CPSASE_2"/>
    <property type="match status" value="1"/>
</dbReference>
<keyword evidence="12" id="KW-1185">Reference proteome</keyword>
<feature type="transmembrane region" description="Helical" evidence="7">
    <location>
        <begin position="76"/>
        <end position="99"/>
    </location>
</feature>
<dbReference type="Gene3D" id="2.40.50.100">
    <property type="match status" value="1"/>
</dbReference>
<dbReference type="SUPFAM" id="SSF52440">
    <property type="entry name" value="PreATP-grasp domain"/>
    <property type="match status" value="1"/>
</dbReference>
<keyword evidence="7" id="KW-0472">Membrane</keyword>
<dbReference type="PROSITE" id="PS50979">
    <property type="entry name" value="BC"/>
    <property type="match status" value="1"/>
</dbReference>
<dbReference type="FunFam" id="3.40.50.20:FF:000010">
    <property type="entry name" value="Propionyl-CoA carboxylase subunit alpha"/>
    <property type="match status" value="1"/>
</dbReference>
<dbReference type="InterPro" id="IPR011054">
    <property type="entry name" value="Rudment_hybrid_motif"/>
</dbReference>
<dbReference type="InterPro" id="IPR011053">
    <property type="entry name" value="Single_hybrid_motif"/>
</dbReference>
<dbReference type="InterPro" id="IPR016185">
    <property type="entry name" value="PreATP-grasp_dom_sf"/>
</dbReference>
<dbReference type="InterPro" id="IPR000089">
    <property type="entry name" value="Biotin_lipoyl"/>
</dbReference>
<dbReference type="InterPro" id="IPR011761">
    <property type="entry name" value="ATP-grasp"/>
</dbReference>
<dbReference type="SUPFAM" id="SSF51246">
    <property type="entry name" value="Rudiment single hybrid motif"/>
    <property type="match status" value="1"/>
</dbReference>
<dbReference type="InterPro" id="IPR050856">
    <property type="entry name" value="Biotin_carboxylase_complex"/>
</dbReference>
<evidence type="ECO:0000313" key="11">
    <source>
        <dbReference type="EMBL" id="KAG5472212.1"/>
    </source>
</evidence>
<dbReference type="CDD" id="cd06850">
    <property type="entry name" value="biotinyl_domain"/>
    <property type="match status" value="1"/>
</dbReference>
<dbReference type="GO" id="GO:0046872">
    <property type="term" value="F:metal ion binding"/>
    <property type="evidence" value="ECO:0007669"/>
    <property type="project" value="InterPro"/>
</dbReference>
<evidence type="ECO:0000259" key="8">
    <source>
        <dbReference type="PROSITE" id="PS50968"/>
    </source>
</evidence>
<keyword evidence="4 6" id="KW-0067">ATP-binding</keyword>
<dbReference type="RefSeq" id="XP_067690735.1">
    <property type="nucleotide sequence ID" value="XM_067834632.1"/>
</dbReference>
<dbReference type="SUPFAM" id="SSF51230">
    <property type="entry name" value="Single hybrid motif"/>
    <property type="match status" value="1"/>
</dbReference>
<evidence type="ECO:0000256" key="3">
    <source>
        <dbReference type="ARBA" id="ARBA00022741"/>
    </source>
</evidence>
<dbReference type="Pfam" id="PF02785">
    <property type="entry name" value="Biotin_carb_C"/>
    <property type="match status" value="1"/>
</dbReference>
<proteinExistence type="predicted"/>
<keyword evidence="7" id="KW-0812">Transmembrane</keyword>
<dbReference type="OrthoDB" id="196847at2759"/>
<feature type="domain" description="Lipoyl-binding" evidence="8">
    <location>
        <begin position="707"/>
        <end position="781"/>
    </location>
</feature>
<evidence type="ECO:0000259" key="9">
    <source>
        <dbReference type="PROSITE" id="PS50975"/>
    </source>
</evidence>
<keyword evidence="7" id="KW-1133">Transmembrane helix</keyword>
<accession>A0A836FZJ1</accession>
<dbReference type="PROSITE" id="PS50975">
    <property type="entry name" value="ATP_GRASP"/>
    <property type="match status" value="1"/>
</dbReference>
<dbReference type="EMBL" id="JAFHKP010000031">
    <property type="protein sequence ID" value="KAG5472212.1"/>
    <property type="molecule type" value="Genomic_DNA"/>
</dbReference>
<evidence type="ECO:0000256" key="6">
    <source>
        <dbReference type="PROSITE-ProRule" id="PRU00409"/>
    </source>
</evidence>
<keyword evidence="2" id="KW-0436">Ligase</keyword>
<gene>
    <name evidence="11" type="ORF">CUR178_02891</name>
</gene>
<dbReference type="PANTHER" id="PTHR18866:SF33">
    <property type="entry name" value="METHYLCROTONOYL-COA CARBOXYLASE SUBUNIT ALPHA, MITOCHONDRIAL-RELATED"/>
    <property type="match status" value="1"/>
</dbReference>
<organism evidence="11 12">
    <name type="scientific">Leishmania enriettii</name>
    <dbReference type="NCBI Taxonomy" id="5663"/>
    <lineage>
        <taxon>Eukaryota</taxon>
        <taxon>Discoba</taxon>
        <taxon>Euglenozoa</taxon>
        <taxon>Kinetoplastea</taxon>
        <taxon>Metakinetoplastina</taxon>
        <taxon>Trypanosomatida</taxon>
        <taxon>Trypanosomatidae</taxon>
        <taxon>Leishmaniinae</taxon>
        <taxon>Leishmania</taxon>
    </lineage>
</organism>
<keyword evidence="3 6" id="KW-0547">Nucleotide-binding</keyword>
<evidence type="ECO:0000259" key="10">
    <source>
        <dbReference type="PROSITE" id="PS50979"/>
    </source>
</evidence>
<evidence type="ECO:0000256" key="7">
    <source>
        <dbReference type="SAM" id="Phobius"/>
    </source>
</evidence>
<dbReference type="GeneID" id="94170142"/>
<feature type="domain" description="Biotin carboxylation" evidence="10">
    <location>
        <begin position="109"/>
        <end position="565"/>
    </location>
</feature>
<dbReference type="InterPro" id="IPR005482">
    <property type="entry name" value="Biotin_COase_C"/>
</dbReference>
<dbReference type="PROSITE" id="PS00188">
    <property type="entry name" value="BIOTIN"/>
    <property type="match status" value="1"/>
</dbReference>
<dbReference type="PANTHER" id="PTHR18866">
    <property type="entry name" value="CARBOXYLASE:PYRUVATE/ACETYL-COA/PROPIONYL-COA CARBOXYLASE"/>
    <property type="match status" value="1"/>
</dbReference>
<dbReference type="InterPro" id="IPR001882">
    <property type="entry name" value="Biotin_BS"/>
</dbReference>
<evidence type="ECO:0000313" key="12">
    <source>
        <dbReference type="Proteomes" id="UP000674179"/>
    </source>
</evidence>
<evidence type="ECO:0008006" key="13">
    <source>
        <dbReference type="Google" id="ProtNLM"/>
    </source>
</evidence>
<reference evidence="11 12" key="1">
    <citation type="submission" date="2021-02" db="EMBL/GenBank/DDBJ databases">
        <title>Leishmania (Mundinia) enrietti genome sequencing and assembly.</title>
        <authorList>
            <person name="Almutairi H."/>
            <person name="Gatherer D."/>
        </authorList>
    </citation>
    <scope>NUCLEOTIDE SEQUENCE [LARGE SCALE GENOMIC DNA]</scope>
    <source>
        <strain evidence="11">CUR178</strain>
    </source>
</reference>
<name>A0A836FZJ1_LEIEN</name>
<comment type="caution">
    <text evidence="11">The sequence shown here is derived from an EMBL/GenBank/DDBJ whole genome shotgun (WGS) entry which is preliminary data.</text>
</comment>
<dbReference type="Pfam" id="PF02786">
    <property type="entry name" value="CPSase_L_D2"/>
    <property type="match status" value="1"/>
</dbReference>
<dbReference type="Pfam" id="PF00289">
    <property type="entry name" value="Biotin_carb_N"/>
    <property type="match status" value="1"/>
</dbReference>
<dbReference type="InterPro" id="IPR005479">
    <property type="entry name" value="CPAse_ATP-bd"/>
</dbReference>
<dbReference type="GO" id="GO:0005739">
    <property type="term" value="C:mitochondrion"/>
    <property type="evidence" value="ECO:0007669"/>
    <property type="project" value="TreeGrafter"/>
</dbReference>
<dbReference type="KEGG" id="lenr:94170142"/>
<dbReference type="InterPro" id="IPR005481">
    <property type="entry name" value="BC-like_N"/>
</dbReference>